<proteinExistence type="predicted"/>
<comment type="caution">
    <text evidence="1">The sequence shown here is derived from an EMBL/GenBank/DDBJ whole genome shotgun (WGS) entry which is preliminary data.</text>
</comment>
<evidence type="ECO:0000313" key="1">
    <source>
        <dbReference type="EMBL" id="GAI98675.1"/>
    </source>
</evidence>
<gene>
    <name evidence="1" type="ORF">S12H4_37360</name>
</gene>
<dbReference type="AlphaFoldDB" id="X1UFN4"/>
<name>X1UFN4_9ZZZZ</name>
<reference evidence="1" key="1">
    <citation type="journal article" date="2014" name="Front. Microbiol.">
        <title>High frequency of phylogenetically diverse reductive dehalogenase-homologous genes in deep subseafloor sedimentary metagenomes.</title>
        <authorList>
            <person name="Kawai M."/>
            <person name="Futagami T."/>
            <person name="Toyoda A."/>
            <person name="Takaki Y."/>
            <person name="Nishi S."/>
            <person name="Hori S."/>
            <person name="Arai W."/>
            <person name="Tsubouchi T."/>
            <person name="Morono Y."/>
            <person name="Uchiyama I."/>
            <person name="Ito T."/>
            <person name="Fujiyama A."/>
            <person name="Inagaki F."/>
            <person name="Takami H."/>
        </authorList>
    </citation>
    <scope>NUCLEOTIDE SEQUENCE</scope>
    <source>
        <strain evidence="1">Expedition CK06-06</strain>
    </source>
</reference>
<protein>
    <submittedName>
        <fullName evidence="1">Uncharacterized protein</fullName>
    </submittedName>
</protein>
<accession>X1UFN4</accession>
<organism evidence="1">
    <name type="scientific">marine sediment metagenome</name>
    <dbReference type="NCBI Taxonomy" id="412755"/>
    <lineage>
        <taxon>unclassified sequences</taxon>
        <taxon>metagenomes</taxon>
        <taxon>ecological metagenomes</taxon>
    </lineage>
</organism>
<sequence length="46" mass="5632">MMKFMSHRFVEISSKIDYFRNALKLRLRHNYISSFFISVNFSDVVR</sequence>
<dbReference type="EMBL" id="BARW01022369">
    <property type="protein sequence ID" value="GAI98675.1"/>
    <property type="molecule type" value="Genomic_DNA"/>
</dbReference>